<dbReference type="InterPro" id="IPR016159">
    <property type="entry name" value="Cullin_repeat-like_dom_sf"/>
</dbReference>
<comment type="pathway">
    <text evidence="1">Protein modification; protein ubiquitination.</text>
</comment>
<gene>
    <name evidence="11" type="ORF">HERILL_LOCUS303</name>
</gene>
<dbReference type="SMART" id="SM00884">
    <property type="entry name" value="Cullin_Nedd8"/>
    <property type="match status" value="1"/>
</dbReference>
<dbReference type="Gene3D" id="4.10.1030.10">
    <property type="entry name" value="Ring Box Chain A, domain 5"/>
    <property type="match status" value="1"/>
</dbReference>
<evidence type="ECO:0000256" key="9">
    <source>
        <dbReference type="RuleBase" id="RU003829"/>
    </source>
</evidence>
<dbReference type="GO" id="GO:0043066">
    <property type="term" value="P:negative regulation of apoptotic process"/>
    <property type="evidence" value="ECO:0007669"/>
    <property type="project" value="UniProtKB-ARBA"/>
</dbReference>
<dbReference type="FunFam" id="4.10.1030.10:FF:000001">
    <property type="entry name" value="Putative Cullin-1"/>
    <property type="match status" value="1"/>
</dbReference>
<evidence type="ECO:0000256" key="2">
    <source>
        <dbReference type="ARBA" id="ARBA00006019"/>
    </source>
</evidence>
<evidence type="ECO:0000256" key="8">
    <source>
        <dbReference type="PROSITE-ProRule" id="PRU00330"/>
    </source>
</evidence>
<evidence type="ECO:0000256" key="1">
    <source>
        <dbReference type="ARBA" id="ARBA00004906"/>
    </source>
</evidence>
<keyword evidence="4" id="KW-1017">Isopeptide bond</keyword>
<dbReference type="InterPro" id="IPR001373">
    <property type="entry name" value="Cullin_N"/>
</dbReference>
<dbReference type="OMA" id="IREWDRY"/>
<dbReference type="FunFam" id="1.20.1310.10:FF:000011">
    <property type="entry name" value="Cullin 1"/>
    <property type="match status" value="1"/>
</dbReference>
<dbReference type="Gene3D" id="1.10.10.10">
    <property type="entry name" value="Winged helix-like DNA-binding domain superfamily/Winged helix DNA-binding domain"/>
    <property type="match status" value="2"/>
</dbReference>
<evidence type="ECO:0000256" key="6">
    <source>
        <dbReference type="ARBA" id="ARBA00022843"/>
    </source>
</evidence>
<dbReference type="SUPFAM" id="SSF74788">
    <property type="entry name" value="Cullin repeat-like"/>
    <property type="match status" value="1"/>
</dbReference>
<evidence type="ECO:0000256" key="4">
    <source>
        <dbReference type="ARBA" id="ARBA00022499"/>
    </source>
</evidence>
<dbReference type="PANTHER" id="PTHR11932">
    <property type="entry name" value="CULLIN"/>
    <property type="match status" value="1"/>
</dbReference>
<dbReference type="GO" id="GO:1902532">
    <property type="term" value="P:negative regulation of intracellular signal transduction"/>
    <property type="evidence" value="ECO:0007669"/>
    <property type="project" value="UniProtKB-ARBA"/>
</dbReference>
<evidence type="ECO:0000313" key="12">
    <source>
        <dbReference type="Proteomes" id="UP000594454"/>
    </source>
</evidence>
<dbReference type="AlphaFoldDB" id="A0A7R8YP16"/>
<dbReference type="Pfam" id="PF00888">
    <property type="entry name" value="Cullin"/>
    <property type="match status" value="1"/>
</dbReference>
<dbReference type="OrthoDB" id="27073at2759"/>
<dbReference type="InterPro" id="IPR059120">
    <property type="entry name" value="Cullin-like_AB"/>
</dbReference>
<dbReference type="GO" id="GO:0070936">
    <property type="term" value="P:protein K48-linked ubiquitination"/>
    <property type="evidence" value="ECO:0007669"/>
    <property type="project" value="UniProtKB-ARBA"/>
</dbReference>
<dbReference type="InParanoid" id="A0A7R8YP16"/>
<keyword evidence="5" id="KW-0833">Ubl conjugation pathway</keyword>
<dbReference type="Proteomes" id="UP000594454">
    <property type="component" value="Chromosome 1"/>
</dbReference>
<evidence type="ECO:0000256" key="3">
    <source>
        <dbReference type="ARBA" id="ARBA00022481"/>
    </source>
</evidence>
<dbReference type="GO" id="GO:0031146">
    <property type="term" value="P:SCF-dependent proteasomal ubiquitin-dependent protein catabolic process"/>
    <property type="evidence" value="ECO:0007669"/>
    <property type="project" value="UniProtKB-ARBA"/>
</dbReference>
<dbReference type="Pfam" id="PF26557">
    <property type="entry name" value="Cullin_AB"/>
    <property type="match status" value="1"/>
</dbReference>
<evidence type="ECO:0000256" key="5">
    <source>
        <dbReference type="ARBA" id="ARBA00022786"/>
    </source>
</evidence>
<dbReference type="FunFam" id="1.10.10.10:FF:000161">
    <property type="entry name" value="Cullin 1"/>
    <property type="match status" value="1"/>
</dbReference>
<dbReference type="InterPro" id="IPR036317">
    <property type="entry name" value="Cullin_homology_sf"/>
</dbReference>
<dbReference type="InterPro" id="IPR045093">
    <property type="entry name" value="Cullin"/>
</dbReference>
<dbReference type="Pfam" id="PF10557">
    <property type="entry name" value="Cullin_Nedd8"/>
    <property type="match status" value="1"/>
</dbReference>
<name>A0A7R8YP16_HERIL</name>
<sequence length="774" mass="89731">MARQNSYSSPGNKQNTLEEIWTDLKKGITEIYAKDRNLSYPRYMGLYTYVHDYCTSVHQSTSRATPPTKQRGKANTLAPIGGAQLVGHELYKRLNQFLEDYLTELLKKRDNRVSEELLTFYTQEWEAYQFSSRVLHGVCAYLNRHWVKRECEEGRKDIYEIYQLALVTWRGHLFKELSEQVTNAVLELIEKERNGETINSRLVSGVINCYVELGVGEDDLNSKEQTLNVYKESFENIFLKDTETFYGRESAEFLRDNTVTEYMKRVERRLKEEQKRVQIYLHESTSERLAMTCQRVLIQKHLHIFQTEFQLLLNADKDEDLGRMYSLVSQISEGLIELKIILEDHIQNEGTAAIEKCGAPDTIDPKIYVQTILGVHQKYNALVLTAFKNDKGFVAALDKACGKFINTNAVTTASKSTSKSPELLAKYCDLLLKKSSKNPEEAELEDTLNQVMVVFKYIEDKDVFQKFYSKMLAKRLVHHTSASDDAEASMISKLKQACGYEYTIKLQRMFQDIGVSKDLNERFREHLKTANISIEVDFTIQVLSSGSWPFNQSTSFNLPTELERSVQTFNNFYATQHSGRKLNWLYNMCKGELVTNCFKNRYTLQASTFQMAVLLQFNDQLSLSVQQLEDHTKISHESLIQVLQILLKAKLLTCTDDESNLTPNSIMELYFEFKNKKLRININIPLKTELKVEQEATHKHIDEDRKILIQAAIVRIMKMRKMLNHTQLVGEVLNQLSTRFKPKVPVIKKCIDVLIEKEYLERMEGQKDTYSYLA</sequence>
<dbReference type="GO" id="GO:0010564">
    <property type="term" value="P:regulation of cell cycle process"/>
    <property type="evidence" value="ECO:0007669"/>
    <property type="project" value="UniProtKB-ARBA"/>
</dbReference>
<dbReference type="FunCoup" id="A0A7R8YP16">
    <property type="interactions" value="2350"/>
</dbReference>
<dbReference type="FunFam" id="1.20.1310.10:FF:000007">
    <property type="entry name" value="Cullin 1"/>
    <property type="match status" value="1"/>
</dbReference>
<evidence type="ECO:0000313" key="11">
    <source>
        <dbReference type="EMBL" id="CAD7076916.1"/>
    </source>
</evidence>
<proteinExistence type="inferred from homology"/>
<dbReference type="FunFam" id="1.20.1310.10:FF:000019">
    <property type="entry name" value="Cullin 1"/>
    <property type="match status" value="1"/>
</dbReference>
<feature type="domain" description="Cullin family profile" evidence="10">
    <location>
        <begin position="419"/>
        <end position="647"/>
    </location>
</feature>
<dbReference type="InterPro" id="IPR036390">
    <property type="entry name" value="WH_DNA-bd_sf"/>
</dbReference>
<dbReference type="GO" id="GO:0019005">
    <property type="term" value="C:SCF ubiquitin ligase complex"/>
    <property type="evidence" value="ECO:0007669"/>
    <property type="project" value="UniProtKB-ARBA"/>
</dbReference>
<keyword evidence="6" id="KW-0832">Ubl conjugation</keyword>
<dbReference type="InterPro" id="IPR016157">
    <property type="entry name" value="Cullin_CS"/>
</dbReference>
<dbReference type="PROSITE" id="PS50069">
    <property type="entry name" value="CULLIN_2"/>
    <property type="match status" value="1"/>
</dbReference>
<dbReference type="InterPro" id="IPR036388">
    <property type="entry name" value="WH-like_DNA-bd_sf"/>
</dbReference>
<dbReference type="GO" id="GO:0031625">
    <property type="term" value="F:ubiquitin protein ligase binding"/>
    <property type="evidence" value="ECO:0007669"/>
    <property type="project" value="InterPro"/>
</dbReference>
<dbReference type="Gene3D" id="1.20.1310.10">
    <property type="entry name" value="Cullin Repeats"/>
    <property type="match status" value="4"/>
</dbReference>
<dbReference type="EMBL" id="LR899009">
    <property type="protein sequence ID" value="CAD7076916.1"/>
    <property type="molecule type" value="Genomic_DNA"/>
</dbReference>
<accession>A0A7R8YP16</accession>
<dbReference type="InterPro" id="IPR019559">
    <property type="entry name" value="Cullin_neddylation_domain"/>
</dbReference>
<protein>
    <recommendedName>
        <fullName evidence="7">Cullin-1</fullName>
    </recommendedName>
</protein>
<dbReference type="GO" id="GO:0006915">
    <property type="term" value="P:apoptotic process"/>
    <property type="evidence" value="ECO:0007669"/>
    <property type="project" value="UniProtKB-ARBA"/>
</dbReference>
<dbReference type="SUPFAM" id="SSF75632">
    <property type="entry name" value="Cullin homology domain"/>
    <property type="match status" value="1"/>
</dbReference>
<dbReference type="InterPro" id="IPR016158">
    <property type="entry name" value="Cullin_homology"/>
</dbReference>
<evidence type="ECO:0000259" key="10">
    <source>
        <dbReference type="PROSITE" id="PS50069"/>
    </source>
</evidence>
<dbReference type="SUPFAM" id="SSF46785">
    <property type="entry name" value="Winged helix' DNA-binding domain"/>
    <property type="match status" value="1"/>
</dbReference>
<dbReference type="FunFam" id="1.10.10.10:FF:000014">
    <property type="entry name" value="Cullin 1"/>
    <property type="match status" value="1"/>
</dbReference>
<keyword evidence="12" id="KW-1185">Reference proteome</keyword>
<dbReference type="PROSITE" id="PS01256">
    <property type="entry name" value="CULLIN_1"/>
    <property type="match status" value="1"/>
</dbReference>
<keyword evidence="3" id="KW-0488">Methylation</keyword>
<reference evidence="11 12" key="1">
    <citation type="submission" date="2020-11" db="EMBL/GenBank/DDBJ databases">
        <authorList>
            <person name="Wallbank WR R."/>
            <person name="Pardo Diaz C."/>
            <person name="Kozak K."/>
            <person name="Martin S."/>
            <person name="Jiggins C."/>
            <person name="Moest M."/>
            <person name="Warren A I."/>
            <person name="Generalovic N T."/>
            <person name="Byers J.R.P. K."/>
            <person name="Montejo-Kovacevich G."/>
            <person name="Yen C E."/>
        </authorList>
    </citation>
    <scope>NUCLEOTIDE SEQUENCE [LARGE SCALE GENOMIC DNA]</scope>
</reference>
<dbReference type="FunFam" id="3.30.230.130:FF:000003">
    <property type="entry name" value="Cullin 2"/>
    <property type="match status" value="1"/>
</dbReference>
<evidence type="ECO:0000256" key="7">
    <source>
        <dbReference type="ARBA" id="ARBA00069612"/>
    </source>
</evidence>
<dbReference type="SMART" id="SM00182">
    <property type="entry name" value="CULLIN"/>
    <property type="match status" value="1"/>
</dbReference>
<dbReference type="FunFam" id="1.20.1310.10:FF:000023">
    <property type="entry name" value="cullin-1"/>
    <property type="match status" value="1"/>
</dbReference>
<comment type="similarity">
    <text evidence="2 8 9">Belongs to the cullin family.</text>
</comment>
<organism evidence="11 12">
    <name type="scientific">Hermetia illucens</name>
    <name type="common">Black soldier fly</name>
    <dbReference type="NCBI Taxonomy" id="343691"/>
    <lineage>
        <taxon>Eukaryota</taxon>
        <taxon>Metazoa</taxon>
        <taxon>Ecdysozoa</taxon>
        <taxon>Arthropoda</taxon>
        <taxon>Hexapoda</taxon>
        <taxon>Insecta</taxon>
        <taxon>Pterygota</taxon>
        <taxon>Neoptera</taxon>
        <taxon>Endopterygota</taxon>
        <taxon>Diptera</taxon>
        <taxon>Brachycera</taxon>
        <taxon>Stratiomyomorpha</taxon>
        <taxon>Stratiomyidae</taxon>
        <taxon>Hermetiinae</taxon>
        <taxon>Hermetia</taxon>
    </lineage>
</organism>